<feature type="region of interest" description="Disordered" evidence="1">
    <location>
        <begin position="1"/>
        <end position="103"/>
    </location>
</feature>
<name>A0AAD7QLI1_9ASCO</name>
<feature type="region of interest" description="Disordered" evidence="1">
    <location>
        <begin position="207"/>
        <end position="288"/>
    </location>
</feature>
<dbReference type="RefSeq" id="XP_056040799.1">
    <property type="nucleotide sequence ID" value="XM_056190670.1"/>
</dbReference>
<feature type="compositionally biased region" description="Basic and acidic residues" evidence="1">
    <location>
        <begin position="325"/>
        <end position="338"/>
    </location>
</feature>
<feature type="compositionally biased region" description="Polar residues" evidence="1">
    <location>
        <begin position="309"/>
        <end position="324"/>
    </location>
</feature>
<gene>
    <name evidence="2" type="ORF">POJ06DRAFT_29913</name>
</gene>
<dbReference type="EMBL" id="JARPMG010000011">
    <property type="protein sequence ID" value="KAJ8097349.1"/>
    <property type="molecule type" value="Genomic_DNA"/>
</dbReference>
<reference evidence="2" key="1">
    <citation type="submission" date="2023-03" db="EMBL/GenBank/DDBJ databases">
        <title>Near-Complete genome sequence of Lipomyces tetrasporous NRRL Y-64009, an oleaginous yeast capable of growing on lignocellulosic hydrolysates.</title>
        <authorList>
            <consortium name="Lawrence Berkeley National Laboratory"/>
            <person name="Jagtap S.S."/>
            <person name="Liu J.-J."/>
            <person name="Walukiewicz H.E."/>
            <person name="Pangilinan J."/>
            <person name="Lipzen A."/>
            <person name="Ahrendt S."/>
            <person name="Koriabine M."/>
            <person name="Cobaugh K."/>
            <person name="Salamov A."/>
            <person name="Yoshinaga Y."/>
            <person name="Ng V."/>
            <person name="Daum C."/>
            <person name="Grigoriev I.V."/>
            <person name="Slininger P.J."/>
            <person name="Dien B.S."/>
            <person name="Jin Y.-S."/>
            <person name="Rao C.V."/>
        </authorList>
    </citation>
    <scope>NUCLEOTIDE SEQUENCE</scope>
    <source>
        <strain evidence="2">NRRL Y-64009</strain>
    </source>
</reference>
<accession>A0AAD7QLI1</accession>
<evidence type="ECO:0000313" key="3">
    <source>
        <dbReference type="Proteomes" id="UP001217417"/>
    </source>
</evidence>
<keyword evidence="3" id="KW-1185">Reference proteome</keyword>
<feature type="compositionally biased region" description="Polar residues" evidence="1">
    <location>
        <begin position="17"/>
        <end position="26"/>
    </location>
</feature>
<dbReference type="Proteomes" id="UP001217417">
    <property type="component" value="Unassembled WGS sequence"/>
</dbReference>
<feature type="compositionally biased region" description="Polar residues" evidence="1">
    <location>
        <begin position="67"/>
        <end position="85"/>
    </location>
</feature>
<evidence type="ECO:0000313" key="2">
    <source>
        <dbReference type="EMBL" id="KAJ8097349.1"/>
    </source>
</evidence>
<feature type="compositionally biased region" description="Basic and acidic residues" evidence="1">
    <location>
        <begin position="226"/>
        <end position="239"/>
    </location>
</feature>
<sequence>MRASAGRRLPWELDGAKSSTPTATTKRGSRRQKTAADLTPASKKKRQRKANSSGDEFQEQELDRYISASTRPGSAGISNVENANGDSDVDDSVMEESLDEKEEKLDNCRVHWMDMEPGDEMYRMVEDEFFDVAREYAASLHAAELAELRSQAAHPTSSQQFYDSSLSSTSKSTLLVPSDFGADKNSKLAVLMTSPIKRAADLDAHLKSPTTIRRRPAVSQWNPTSDVKKERDTEEKGDIIDQLLRESSMLPADRKRNPVLLSKSSGRRRSSSADEEVVTMKSSGLNRHQIEEDSSRILPETAKSKLEQESTVSDGSESITMVNTSKEHSRKDRTPKGVSLKERVALRRANMLKGINEEPDFMTEFLQSDMLYSDGSQPILVRRKASRTKT</sequence>
<organism evidence="2 3">
    <name type="scientific">Lipomyces tetrasporus</name>
    <dbReference type="NCBI Taxonomy" id="54092"/>
    <lineage>
        <taxon>Eukaryota</taxon>
        <taxon>Fungi</taxon>
        <taxon>Dikarya</taxon>
        <taxon>Ascomycota</taxon>
        <taxon>Saccharomycotina</taxon>
        <taxon>Lipomycetes</taxon>
        <taxon>Lipomycetales</taxon>
        <taxon>Lipomycetaceae</taxon>
        <taxon>Lipomyces</taxon>
    </lineage>
</organism>
<protein>
    <submittedName>
        <fullName evidence="2">Uncharacterized protein</fullName>
    </submittedName>
</protein>
<feature type="compositionally biased region" description="Acidic residues" evidence="1">
    <location>
        <begin position="87"/>
        <end position="100"/>
    </location>
</feature>
<comment type="caution">
    <text evidence="2">The sequence shown here is derived from an EMBL/GenBank/DDBJ whole genome shotgun (WGS) entry which is preliminary data.</text>
</comment>
<feature type="region of interest" description="Disordered" evidence="1">
    <location>
        <begin position="304"/>
        <end position="338"/>
    </location>
</feature>
<evidence type="ECO:0000256" key="1">
    <source>
        <dbReference type="SAM" id="MobiDB-lite"/>
    </source>
</evidence>
<dbReference type="GeneID" id="80885836"/>
<dbReference type="AlphaFoldDB" id="A0AAD7QLI1"/>
<proteinExistence type="predicted"/>